<organism evidence="1 2">
    <name type="scientific">Eutrema salsugineum</name>
    <name type="common">Saltwater cress</name>
    <name type="synonym">Sisymbrium salsugineum</name>
    <dbReference type="NCBI Taxonomy" id="72664"/>
    <lineage>
        <taxon>Eukaryota</taxon>
        <taxon>Viridiplantae</taxon>
        <taxon>Streptophyta</taxon>
        <taxon>Embryophyta</taxon>
        <taxon>Tracheophyta</taxon>
        <taxon>Spermatophyta</taxon>
        <taxon>Magnoliopsida</taxon>
        <taxon>eudicotyledons</taxon>
        <taxon>Gunneridae</taxon>
        <taxon>Pentapetalae</taxon>
        <taxon>rosids</taxon>
        <taxon>malvids</taxon>
        <taxon>Brassicales</taxon>
        <taxon>Brassicaceae</taxon>
        <taxon>Eutremeae</taxon>
        <taxon>Eutrema</taxon>
    </lineage>
</organism>
<dbReference type="Gene3D" id="3.40.50.300">
    <property type="entry name" value="P-loop containing nucleotide triphosphate hydrolases"/>
    <property type="match status" value="1"/>
</dbReference>
<dbReference type="InterPro" id="IPR027417">
    <property type="entry name" value="P-loop_NTPase"/>
</dbReference>
<gene>
    <name evidence="1" type="ORF">EUTSA_v10017808mg</name>
</gene>
<sequence length="168" mass="18220">MGSLVREWVGSQQFPAATREKLGEFFGKLKPKDINTMTVLVLGKGGVGKSFTDNSLSAYMSSVSVLSSFDGSAENNGVNGTLTLEEKLELVDGSTDVVQDLPDGDGEQKQQGLDGVQEADGTQAKSNDAFSAFEILKKMIRSGVEIKQLYFKYSQLLYFILKIPNGVH</sequence>
<reference evidence="1 2" key="1">
    <citation type="journal article" date="2013" name="Front. Plant Sci.">
        <title>The Reference Genome of the Halophytic Plant Eutrema salsugineum.</title>
        <authorList>
            <person name="Yang R."/>
            <person name="Jarvis D.E."/>
            <person name="Chen H."/>
            <person name="Beilstein M.A."/>
            <person name="Grimwood J."/>
            <person name="Jenkins J."/>
            <person name="Shu S."/>
            <person name="Prochnik S."/>
            <person name="Xin M."/>
            <person name="Ma C."/>
            <person name="Schmutz J."/>
            <person name="Wing R.A."/>
            <person name="Mitchell-Olds T."/>
            <person name="Schumaker K.S."/>
            <person name="Wang X."/>
        </authorList>
    </citation>
    <scope>NUCLEOTIDE SEQUENCE [LARGE SCALE GENOMIC DNA]</scope>
</reference>
<dbReference type="Gramene" id="ESQ51407">
    <property type="protein sequence ID" value="ESQ51407"/>
    <property type="gene ID" value="EUTSA_v10017808mg"/>
</dbReference>
<dbReference type="STRING" id="72664.V4M8K4"/>
<evidence type="ECO:0008006" key="3">
    <source>
        <dbReference type="Google" id="ProtNLM"/>
    </source>
</evidence>
<dbReference type="KEGG" id="eus:EUTSA_v10017808mg"/>
<name>V4M8K4_EUTSA</name>
<evidence type="ECO:0000313" key="1">
    <source>
        <dbReference type="EMBL" id="ESQ51407.1"/>
    </source>
</evidence>
<proteinExistence type="predicted"/>
<evidence type="ECO:0000313" key="2">
    <source>
        <dbReference type="Proteomes" id="UP000030689"/>
    </source>
</evidence>
<dbReference type="Proteomes" id="UP000030689">
    <property type="component" value="Unassembled WGS sequence"/>
</dbReference>
<protein>
    <recommendedName>
        <fullName evidence="3">AIG1-type G domain-containing protein</fullName>
    </recommendedName>
</protein>
<dbReference type="EMBL" id="KI517385">
    <property type="protein sequence ID" value="ESQ51407.1"/>
    <property type="molecule type" value="Genomic_DNA"/>
</dbReference>
<dbReference type="AlphaFoldDB" id="V4M8K4"/>
<accession>V4M8K4</accession>
<keyword evidence="2" id="KW-1185">Reference proteome</keyword>